<keyword evidence="3" id="KW-1185">Reference proteome</keyword>
<evidence type="ECO:0008006" key="4">
    <source>
        <dbReference type="Google" id="ProtNLM"/>
    </source>
</evidence>
<evidence type="ECO:0000313" key="2">
    <source>
        <dbReference type="EMBL" id="GLR89255.1"/>
    </source>
</evidence>
<evidence type="ECO:0000313" key="3">
    <source>
        <dbReference type="Proteomes" id="UP001156905"/>
    </source>
</evidence>
<gene>
    <name evidence="2" type="ORF">GCM10007857_59680</name>
</gene>
<organism evidence="2 3">
    <name type="scientific">Bradyrhizobium iriomotense</name>
    <dbReference type="NCBI Taxonomy" id="441950"/>
    <lineage>
        <taxon>Bacteria</taxon>
        <taxon>Pseudomonadati</taxon>
        <taxon>Pseudomonadota</taxon>
        <taxon>Alphaproteobacteria</taxon>
        <taxon>Hyphomicrobiales</taxon>
        <taxon>Nitrobacteraceae</taxon>
        <taxon>Bradyrhizobium</taxon>
    </lineage>
</organism>
<dbReference type="Proteomes" id="UP001156905">
    <property type="component" value="Unassembled WGS sequence"/>
</dbReference>
<proteinExistence type="predicted"/>
<keyword evidence="1" id="KW-0732">Signal</keyword>
<reference evidence="3" key="1">
    <citation type="journal article" date="2019" name="Int. J. Syst. Evol. Microbiol.">
        <title>The Global Catalogue of Microorganisms (GCM) 10K type strain sequencing project: providing services to taxonomists for standard genome sequencing and annotation.</title>
        <authorList>
            <consortium name="The Broad Institute Genomics Platform"/>
            <consortium name="The Broad Institute Genome Sequencing Center for Infectious Disease"/>
            <person name="Wu L."/>
            <person name="Ma J."/>
        </authorList>
    </citation>
    <scope>NUCLEOTIDE SEQUENCE [LARGE SCALE GENOMIC DNA]</scope>
    <source>
        <strain evidence="3">NBRC 102520</strain>
    </source>
</reference>
<dbReference type="EMBL" id="BSOW01000024">
    <property type="protein sequence ID" value="GLR89255.1"/>
    <property type="molecule type" value="Genomic_DNA"/>
</dbReference>
<accession>A0ABQ6B4B3</accession>
<protein>
    <recommendedName>
        <fullName evidence="4">Cysteine rich repeat protein</fullName>
    </recommendedName>
</protein>
<feature type="signal peptide" evidence="1">
    <location>
        <begin position="1"/>
        <end position="18"/>
    </location>
</feature>
<name>A0ABQ6B4B3_9BRAD</name>
<feature type="chain" id="PRO_5046929306" description="Cysteine rich repeat protein" evidence="1">
    <location>
        <begin position="19"/>
        <end position="80"/>
    </location>
</feature>
<sequence>MKTSAIAALVLASIVVLASTVLPVSAQSGPTPQEQMACRGDASKFCAEHIGKPPQMNACLRDNKAKLSDACRKVIESHGG</sequence>
<comment type="caution">
    <text evidence="2">The sequence shown here is derived from an EMBL/GenBank/DDBJ whole genome shotgun (WGS) entry which is preliminary data.</text>
</comment>
<evidence type="ECO:0000256" key="1">
    <source>
        <dbReference type="SAM" id="SignalP"/>
    </source>
</evidence>